<comment type="caution">
    <text evidence="2">The sequence shown here is derived from an EMBL/GenBank/DDBJ whole genome shotgun (WGS) entry which is preliminary data.</text>
</comment>
<evidence type="ECO:0000313" key="2">
    <source>
        <dbReference type="EMBL" id="EPY16361.1"/>
    </source>
</evidence>
<dbReference type="AlphaFoldDB" id="S9UNV0"/>
<feature type="transmembrane region" description="Helical" evidence="1">
    <location>
        <begin position="18"/>
        <end position="38"/>
    </location>
</feature>
<gene>
    <name evidence="2" type="ORF">STCU_11361</name>
</gene>
<accession>S9UNV0</accession>
<organism evidence="2 3">
    <name type="scientific">Strigomonas culicis</name>
    <dbReference type="NCBI Taxonomy" id="28005"/>
    <lineage>
        <taxon>Eukaryota</taxon>
        <taxon>Discoba</taxon>
        <taxon>Euglenozoa</taxon>
        <taxon>Kinetoplastea</taxon>
        <taxon>Metakinetoplastina</taxon>
        <taxon>Trypanosomatida</taxon>
        <taxon>Trypanosomatidae</taxon>
        <taxon>Strigomonadinae</taxon>
        <taxon>Strigomonas</taxon>
    </lineage>
</organism>
<dbReference type="Proteomes" id="UP000015354">
    <property type="component" value="Unassembled WGS sequence"/>
</dbReference>
<keyword evidence="3" id="KW-1185">Reference proteome</keyword>
<dbReference type="EMBL" id="ATMH01011316">
    <property type="protein sequence ID" value="EPY16361.1"/>
    <property type="molecule type" value="Genomic_DNA"/>
</dbReference>
<name>S9UNV0_9TRYP</name>
<sequence>MNSNIIITMRGKDKKNSIISFFFYLTFLYYFKDVRVYIEDIKMGKEDGDIDSHVYTYSATHCNTLIKERDEERGEYSGTKNYQKLQQKKKCNNKNTFFFL</sequence>
<evidence type="ECO:0000256" key="1">
    <source>
        <dbReference type="SAM" id="Phobius"/>
    </source>
</evidence>
<keyword evidence="1" id="KW-0812">Transmembrane</keyword>
<protein>
    <submittedName>
        <fullName evidence="2">Uncharacterized protein</fullName>
    </submittedName>
</protein>
<reference evidence="2 3" key="1">
    <citation type="journal article" date="2013" name="PLoS ONE">
        <title>Predicting the Proteins of Angomonas deanei, Strigomonas culicis and Their Respective Endosymbionts Reveals New Aspects of the Trypanosomatidae Family.</title>
        <authorList>
            <person name="Motta M.C."/>
            <person name="Martins A.C."/>
            <person name="de Souza S.S."/>
            <person name="Catta-Preta C.M."/>
            <person name="Silva R."/>
            <person name="Klein C.C."/>
            <person name="de Almeida L.G."/>
            <person name="de Lima Cunha O."/>
            <person name="Ciapina L.P."/>
            <person name="Brocchi M."/>
            <person name="Colabardini A.C."/>
            <person name="de Araujo Lima B."/>
            <person name="Machado C.R."/>
            <person name="de Almeida Soares C.M."/>
            <person name="Probst C.M."/>
            <person name="de Menezes C.B."/>
            <person name="Thompson C.E."/>
            <person name="Bartholomeu D.C."/>
            <person name="Gradia D.F."/>
            <person name="Pavoni D.P."/>
            <person name="Grisard E.C."/>
            <person name="Fantinatti-Garboggini F."/>
            <person name="Marchini F.K."/>
            <person name="Rodrigues-Luiz G.F."/>
            <person name="Wagner G."/>
            <person name="Goldman G.H."/>
            <person name="Fietto J.L."/>
            <person name="Elias M.C."/>
            <person name="Goldman M.H."/>
            <person name="Sagot M.F."/>
            <person name="Pereira M."/>
            <person name="Stoco P.H."/>
            <person name="de Mendonca-Neto R.P."/>
            <person name="Teixeira S.M."/>
            <person name="Maciel T.E."/>
            <person name="de Oliveira Mendes T.A."/>
            <person name="Urmenyi T.P."/>
            <person name="de Souza W."/>
            <person name="Schenkman S."/>
            <person name="de Vasconcelos A.T."/>
        </authorList>
    </citation>
    <scope>NUCLEOTIDE SEQUENCE [LARGE SCALE GENOMIC DNA]</scope>
</reference>
<keyword evidence="1" id="KW-1133">Transmembrane helix</keyword>
<keyword evidence="1" id="KW-0472">Membrane</keyword>
<evidence type="ECO:0000313" key="3">
    <source>
        <dbReference type="Proteomes" id="UP000015354"/>
    </source>
</evidence>
<proteinExistence type="predicted"/>